<comment type="similarity">
    <text evidence="8">Belongs to the 4Fe4S bacterial-type ferredoxin family. RnfC subfamily.</text>
</comment>
<keyword evidence="8" id="KW-0472">Membrane</keyword>
<dbReference type="Pfam" id="PF01512">
    <property type="entry name" value="Complex1_51K"/>
    <property type="match status" value="1"/>
</dbReference>
<comment type="function">
    <text evidence="8">Part of a membrane-bound complex that couples electron transfer with translocation of ions across the membrane.</text>
</comment>
<dbReference type="Proteomes" id="UP000183255">
    <property type="component" value="Unassembled WGS sequence"/>
</dbReference>
<dbReference type="Pfam" id="PF13237">
    <property type="entry name" value="Fer4_10"/>
    <property type="match status" value="1"/>
</dbReference>
<dbReference type="EMBL" id="FNDZ01000001">
    <property type="protein sequence ID" value="SDI00434.1"/>
    <property type="molecule type" value="Genomic_DNA"/>
</dbReference>
<keyword evidence="8" id="KW-1278">Translocase</keyword>
<keyword evidence="2 8" id="KW-0004">4Fe-4S</keyword>
<feature type="binding site" evidence="8">
    <location>
        <position position="413"/>
    </location>
    <ligand>
        <name>[4Fe-4S] cluster</name>
        <dbReference type="ChEBI" id="CHEBI:49883"/>
        <label>2</label>
    </ligand>
</feature>
<feature type="binding site" evidence="8">
    <location>
        <position position="410"/>
    </location>
    <ligand>
        <name>[4Fe-4S] cluster</name>
        <dbReference type="ChEBI" id="CHEBI:49883"/>
        <label>2</label>
    </ligand>
</feature>
<dbReference type="GO" id="GO:0022900">
    <property type="term" value="P:electron transport chain"/>
    <property type="evidence" value="ECO:0007669"/>
    <property type="project" value="UniProtKB-UniRule"/>
</dbReference>
<evidence type="ECO:0000256" key="2">
    <source>
        <dbReference type="ARBA" id="ARBA00022485"/>
    </source>
</evidence>
<evidence type="ECO:0000313" key="11">
    <source>
        <dbReference type="Proteomes" id="UP000183255"/>
    </source>
</evidence>
<evidence type="ECO:0000256" key="5">
    <source>
        <dbReference type="ARBA" id="ARBA00022982"/>
    </source>
</evidence>
<comment type="subunit">
    <text evidence="8">The complex is composed of six subunits: RnfA, RnfB, RnfC, RnfD, RnfE and RnfG.</text>
</comment>
<keyword evidence="8" id="KW-1003">Cell membrane</keyword>
<evidence type="ECO:0000256" key="4">
    <source>
        <dbReference type="ARBA" id="ARBA00022737"/>
    </source>
</evidence>
<dbReference type="SUPFAM" id="SSF46548">
    <property type="entry name" value="alpha-helical ferredoxin"/>
    <property type="match status" value="1"/>
</dbReference>
<reference evidence="10 11" key="1">
    <citation type="submission" date="2016-10" db="EMBL/GenBank/DDBJ databases">
        <authorList>
            <person name="de Groot N.N."/>
        </authorList>
    </citation>
    <scope>NUCLEOTIDE SEQUENCE [LARGE SCALE GENOMIC DNA]</scope>
    <source>
        <strain evidence="10 11">CGMCC 1.5058</strain>
    </source>
</reference>
<feature type="domain" description="4Fe-4S ferredoxin-type" evidence="9">
    <location>
        <begin position="358"/>
        <end position="389"/>
    </location>
</feature>
<evidence type="ECO:0000256" key="3">
    <source>
        <dbReference type="ARBA" id="ARBA00022723"/>
    </source>
</evidence>
<evidence type="ECO:0000256" key="7">
    <source>
        <dbReference type="ARBA" id="ARBA00023014"/>
    </source>
</evidence>
<protein>
    <recommendedName>
        <fullName evidence="8">Ion-translocating oxidoreductase complex subunit C</fullName>
        <ecNumber evidence="8">7.-.-.-</ecNumber>
    </recommendedName>
    <alternativeName>
        <fullName evidence="8">Rnf electron transport complex subunit C</fullName>
    </alternativeName>
</protein>
<dbReference type="NCBIfam" id="TIGR01945">
    <property type="entry name" value="rnfC"/>
    <property type="match status" value="1"/>
</dbReference>
<dbReference type="GO" id="GO:0046872">
    <property type="term" value="F:metal ion binding"/>
    <property type="evidence" value="ECO:0007669"/>
    <property type="project" value="UniProtKB-KW"/>
</dbReference>
<dbReference type="Gene3D" id="3.30.70.20">
    <property type="match status" value="1"/>
</dbReference>
<evidence type="ECO:0000256" key="6">
    <source>
        <dbReference type="ARBA" id="ARBA00023004"/>
    </source>
</evidence>
<comment type="subcellular location">
    <subcellularLocation>
        <location evidence="8">Cell membrane</location>
        <topology evidence="8">Peripheral membrane protein</topology>
    </subcellularLocation>
</comment>
<dbReference type="InterPro" id="IPR011538">
    <property type="entry name" value="Nuo51_FMN-bd"/>
</dbReference>
<feature type="binding site" evidence="8">
    <location>
        <position position="374"/>
    </location>
    <ligand>
        <name>[4Fe-4S] cluster</name>
        <dbReference type="ChEBI" id="CHEBI:49883"/>
        <label>1</label>
    </ligand>
</feature>
<feature type="binding site" evidence="8">
    <location>
        <position position="371"/>
    </location>
    <ligand>
        <name>[4Fe-4S] cluster</name>
        <dbReference type="ChEBI" id="CHEBI:49883"/>
        <label>1</label>
    </ligand>
</feature>
<dbReference type="InterPro" id="IPR019554">
    <property type="entry name" value="Soluble_ligand-bd"/>
</dbReference>
<keyword evidence="6 8" id="KW-0408">Iron</keyword>
<keyword evidence="1 8" id="KW-0813">Transport</keyword>
<keyword evidence="4 8" id="KW-0677">Repeat</keyword>
<dbReference type="InterPro" id="IPR037225">
    <property type="entry name" value="Nuo51_FMN-bd_sf"/>
</dbReference>
<keyword evidence="5 8" id="KW-0249">Electron transport</keyword>
<dbReference type="PANTHER" id="PTHR43034:SF2">
    <property type="entry name" value="ION-TRANSLOCATING OXIDOREDUCTASE COMPLEX SUBUNIT C"/>
    <property type="match status" value="1"/>
</dbReference>
<dbReference type="InterPro" id="IPR017896">
    <property type="entry name" value="4Fe4S_Fe-S-bd"/>
</dbReference>
<comment type="cofactor">
    <cofactor evidence="8">
        <name>[4Fe-4S] cluster</name>
        <dbReference type="ChEBI" id="CHEBI:49883"/>
    </cofactor>
    <text evidence="8">Binds 2 [4Fe-4S] clusters per subunit.</text>
</comment>
<evidence type="ECO:0000256" key="8">
    <source>
        <dbReference type="HAMAP-Rule" id="MF_00461"/>
    </source>
</evidence>
<accession>A0A1G8H1E0</accession>
<dbReference type="InterPro" id="IPR010208">
    <property type="entry name" value="Ion_transpt_RnfC/RsxC"/>
</dbReference>
<keyword evidence="3 8" id="KW-0479">Metal-binding</keyword>
<dbReference type="HAMAP" id="MF_00461">
    <property type="entry name" value="RsxC_RnfC"/>
    <property type="match status" value="1"/>
</dbReference>
<dbReference type="SUPFAM" id="SSF142019">
    <property type="entry name" value="Nqo1 FMN-binding domain-like"/>
    <property type="match status" value="1"/>
</dbReference>
<evidence type="ECO:0000256" key="1">
    <source>
        <dbReference type="ARBA" id="ARBA00022448"/>
    </source>
</evidence>
<keyword evidence="7 8" id="KW-0411">Iron-sulfur</keyword>
<dbReference type="GO" id="GO:0005886">
    <property type="term" value="C:plasma membrane"/>
    <property type="evidence" value="ECO:0007669"/>
    <property type="project" value="UniProtKB-SubCell"/>
</dbReference>
<dbReference type="PROSITE" id="PS51379">
    <property type="entry name" value="4FE4S_FER_2"/>
    <property type="match status" value="2"/>
</dbReference>
<organism evidence="10 11">
    <name type="scientific">Proteiniclasticum ruminis</name>
    <dbReference type="NCBI Taxonomy" id="398199"/>
    <lineage>
        <taxon>Bacteria</taxon>
        <taxon>Bacillati</taxon>
        <taxon>Bacillota</taxon>
        <taxon>Clostridia</taxon>
        <taxon>Eubacteriales</taxon>
        <taxon>Clostridiaceae</taxon>
        <taxon>Proteiniclasticum</taxon>
    </lineage>
</organism>
<dbReference type="Gene3D" id="3.40.50.11540">
    <property type="entry name" value="NADH-ubiquinone oxidoreductase 51kDa subunit"/>
    <property type="match status" value="1"/>
</dbReference>
<feature type="binding site" evidence="8">
    <location>
        <position position="417"/>
    </location>
    <ligand>
        <name>[4Fe-4S] cluster</name>
        <dbReference type="ChEBI" id="CHEBI:49883"/>
        <label>1</label>
    </ligand>
</feature>
<dbReference type="Pfam" id="PF10531">
    <property type="entry name" value="SLBB"/>
    <property type="match status" value="1"/>
</dbReference>
<dbReference type="GO" id="GO:0051539">
    <property type="term" value="F:4 iron, 4 sulfur cluster binding"/>
    <property type="evidence" value="ECO:0007669"/>
    <property type="project" value="UniProtKB-KW"/>
</dbReference>
<dbReference type="EC" id="7.-.-.-" evidence="8"/>
<feature type="binding site" evidence="8">
    <location>
        <position position="378"/>
    </location>
    <ligand>
        <name>[4Fe-4S] cluster</name>
        <dbReference type="ChEBI" id="CHEBI:49883"/>
        <label>2</label>
    </ligand>
</feature>
<dbReference type="InterPro" id="IPR026902">
    <property type="entry name" value="RnfC_N"/>
</dbReference>
<dbReference type="InterPro" id="IPR017900">
    <property type="entry name" value="4Fe4S_Fe_S_CS"/>
</dbReference>
<evidence type="ECO:0000259" key="9">
    <source>
        <dbReference type="PROSITE" id="PS51379"/>
    </source>
</evidence>
<feature type="binding site" evidence="8">
    <location>
        <position position="368"/>
    </location>
    <ligand>
        <name>[4Fe-4S] cluster</name>
        <dbReference type="ChEBI" id="CHEBI:49883"/>
        <label>1</label>
    </ligand>
</feature>
<proteinExistence type="inferred from homology"/>
<dbReference type="AlphaFoldDB" id="A0A1G8H1E0"/>
<gene>
    <name evidence="8" type="primary">rnfC</name>
    <name evidence="10" type="ORF">SAMN05421804_101438</name>
</gene>
<sequence>MKLFFMGKHGGSHPNERKDLTKGLSIEQATIPKDLIYPLSMHIGAPAEPVVSVGDKVHIGTLLAEAPGMISANVHASVSGTVMAIEKRPTLNGLSECIVVENDGLDTLNPDIKTEEEQVSEFEILLERIREAGIVGMGGAAFPTAVKLNPPKGSVIDTLIINGAECEPYSTSDHRVMLEYTEEILKGIETVSKLFPKLQHVYMAIEDNKKDAISAVENAGAYLSNLRVVPMKTMYPRGSEKNLIKLLTGREVRPGGLPAEVRCVVMNVSSVRASYRAAAFKEPLYERVVSVSGTPVKHPKNLLVRIGTPVESLLKDCGGFIESPEKLLSGGPMMGRALSDIQIPVVKAMTAITALNAKEARIGEESDCIRCAECIHVCPVNLQPVLISEAYRRGDLEKARALGAMDCIECGNCSYICPSKIPLLQNIRDAKTAIRTMDEKKKEGA</sequence>
<dbReference type="PANTHER" id="PTHR43034">
    <property type="entry name" value="ION-TRANSLOCATING OXIDOREDUCTASE COMPLEX SUBUNIT C"/>
    <property type="match status" value="1"/>
</dbReference>
<dbReference type="RefSeq" id="WP_036909037.1">
    <property type="nucleotide sequence ID" value="NZ_FNDZ01000001.1"/>
</dbReference>
<dbReference type="GO" id="GO:0009055">
    <property type="term" value="F:electron transfer activity"/>
    <property type="evidence" value="ECO:0007669"/>
    <property type="project" value="InterPro"/>
</dbReference>
<dbReference type="PROSITE" id="PS00198">
    <property type="entry name" value="4FE4S_FER_1"/>
    <property type="match status" value="1"/>
</dbReference>
<evidence type="ECO:0000313" key="10">
    <source>
        <dbReference type="EMBL" id="SDI00434.1"/>
    </source>
</evidence>
<feature type="binding site" evidence="8">
    <location>
        <position position="407"/>
    </location>
    <ligand>
        <name>[4Fe-4S] cluster</name>
        <dbReference type="ChEBI" id="CHEBI:49883"/>
        <label>2</label>
    </ligand>
</feature>
<feature type="domain" description="4Fe-4S ferredoxin-type" evidence="9">
    <location>
        <begin position="398"/>
        <end position="427"/>
    </location>
</feature>
<dbReference type="NCBIfam" id="NF003454">
    <property type="entry name" value="PRK05035.1"/>
    <property type="match status" value="1"/>
</dbReference>
<dbReference type="Pfam" id="PF13375">
    <property type="entry name" value="RnfC_N"/>
    <property type="match status" value="1"/>
</dbReference>
<name>A0A1G8H1E0_9CLOT</name>